<organism evidence="2 3">
    <name type="scientific">Steinernema carpocapsae</name>
    <name type="common">Entomopathogenic nematode</name>
    <dbReference type="NCBI Taxonomy" id="34508"/>
    <lineage>
        <taxon>Eukaryota</taxon>
        <taxon>Metazoa</taxon>
        <taxon>Ecdysozoa</taxon>
        <taxon>Nematoda</taxon>
        <taxon>Chromadorea</taxon>
        <taxon>Rhabditida</taxon>
        <taxon>Tylenchina</taxon>
        <taxon>Panagrolaimomorpha</taxon>
        <taxon>Strongyloidoidea</taxon>
        <taxon>Steinernematidae</taxon>
        <taxon>Steinernema</taxon>
    </lineage>
</organism>
<name>A0A4V6I6Y9_STECR</name>
<reference evidence="2 3" key="2">
    <citation type="journal article" date="2019" name="G3 (Bethesda)">
        <title>Hybrid Assembly of the Genome of the Entomopathogenic Nematode Steinernema carpocapsae Identifies the X-Chromosome.</title>
        <authorList>
            <person name="Serra L."/>
            <person name="Macchietto M."/>
            <person name="Macias-Munoz A."/>
            <person name="McGill C.J."/>
            <person name="Rodriguez I.M."/>
            <person name="Rodriguez B."/>
            <person name="Murad R."/>
            <person name="Mortazavi A."/>
        </authorList>
    </citation>
    <scope>NUCLEOTIDE SEQUENCE [LARGE SCALE GENOMIC DNA]</scope>
    <source>
        <strain evidence="2 3">ALL</strain>
    </source>
</reference>
<evidence type="ECO:0000256" key="1">
    <source>
        <dbReference type="SAM" id="MobiDB-lite"/>
    </source>
</evidence>
<feature type="compositionally biased region" description="Basic and acidic residues" evidence="1">
    <location>
        <begin position="213"/>
        <end position="223"/>
    </location>
</feature>
<evidence type="ECO:0000313" key="2">
    <source>
        <dbReference type="EMBL" id="TMS33033.1"/>
    </source>
</evidence>
<accession>A0A4V6I6Y9</accession>
<comment type="caution">
    <text evidence="2">The sequence shown here is derived from an EMBL/GenBank/DDBJ whole genome shotgun (WGS) entry which is preliminary data.</text>
</comment>
<dbReference type="EMBL" id="AZBU02000001">
    <property type="protein sequence ID" value="TMS33033.1"/>
    <property type="molecule type" value="Genomic_DNA"/>
</dbReference>
<sequence>MRELYYYQFEPEFWFREIYIDSSEPITEAAFIAAVGHKERLCTVNWDWLLYSNPVYHRFEGGIIPVGGHVLIVRTPKPGPLPPNRPSVPREEIEALYARVRQPSPPVAVPVVAPRFPDREEQDAAPHQKVEKMREKHRPEPIRKHILSAVRMPPVRIQAHPVVTRWNHGYAGFGVRQTGMVRTGHGHPGEVIFNPRMPPPSAPHRSQYAHDNVTLKRERETAPDHLAPPPKQKYVKKQE</sequence>
<gene>
    <name evidence="2" type="ORF">L596_000817</name>
</gene>
<feature type="region of interest" description="Disordered" evidence="1">
    <location>
        <begin position="195"/>
        <end position="239"/>
    </location>
</feature>
<reference evidence="2 3" key="1">
    <citation type="journal article" date="2015" name="Genome Biol.">
        <title>Comparative genomics of Steinernema reveals deeply conserved gene regulatory networks.</title>
        <authorList>
            <person name="Dillman A.R."/>
            <person name="Macchietto M."/>
            <person name="Porter C.F."/>
            <person name="Rogers A."/>
            <person name="Williams B."/>
            <person name="Antoshechkin I."/>
            <person name="Lee M.M."/>
            <person name="Goodwin Z."/>
            <person name="Lu X."/>
            <person name="Lewis E.E."/>
            <person name="Goodrich-Blair H."/>
            <person name="Stock S.P."/>
            <person name="Adams B.J."/>
            <person name="Sternberg P.W."/>
            <person name="Mortazavi A."/>
        </authorList>
    </citation>
    <scope>NUCLEOTIDE SEQUENCE [LARGE SCALE GENOMIC DNA]</scope>
    <source>
        <strain evidence="2 3">ALL</strain>
    </source>
</reference>
<dbReference type="EMBL" id="CM016762">
    <property type="protein sequence ID" value="TMS33033.1"/>
    <property type="molecule type" value="Genomic_DNA"/>
</dbReference>
<dbReference type="AlphaFoldDB" id="A0A4V6I6Y9"/>
<evidence type="ECO:0000313" key="3">
    <source>
        <dbReference type="Proteomes" id="UP000298663"/>
    </source>
</evidence>
<dbReference type="Proteomes" id="UP000298663">
    <property type="component" value="Chromosome X"/>
</dbReference>
<proteinExistence type="predicted"/>
<keyword evidence="3" id="KW-1185">Reference proteome</keyword>
<protein>
    <submittedName>
        <fullName evidence="2">Uncharacterized protein</fullName>
    </submittedName>
</protein>
<feature type="region of interest" description="Disordered" evidence="1">
    <location>
        <begin position="117"/>
        <end position="138"/>
    </location>
</feature>